<dbReference type="OrthoDB" id="2974133at2"/>
<dbReference type="EMBL" id="LAJE02000090">
    <property type="protein sequence ID" value="OEO32120.1"/>
    <property type="molecule type" value="Genomic_DNA"/>
</dbReference>
<accession>A0A1E5XU46</accession>
<comment type="caution">
    <text evidence="3">The sequence shown here is derived from an EMBL/GenBank/DDBJ whole genome shotgun (WGS) entry which is preliminary data.</text>
</comment>
<keyword evidence="1" id="KW-0472">Membrane</keyword>
<evidence type="ECO:0000256" key="1">
    <source>
        <dbReference type="SAM" id="Phobius"/>
    </source>
</evidence>
<evidence type="ECO:0000313" key="4">
    <source>
        <dbReference type="Proteomes" id="UP000095463"/>
    </source>
</evidence>
<keyword evidence="1" id="KW-1133">Transmembrane helix</keyword>
<dbReference type="AlphaFoldDB" id="A0A1E5XU46"/>
<dbReference type="Gene3D" id="1.10.287.70">
    <property type="match status" value="1"/>
</dbReference>
<proteinExistence type="predicted"/>
<keyword evidence="4" id="KW-1185">Reference proteome</keyword>
<evidence type="ECO:0000259" key="2">
    <source>
        <dbReference type="Pfam" id="PF07885"/>
    </source>
</evidence>
<feature type="transmembrane region" description="Helical" evidence="1">
    <location>
        <begin position="109"/>
        <end position="134"/>
    </location>
</feature>
<dbReference type="RefSeq" id="WP_069908713.1">
    <property type="nucleotide sequence ID" value="NZ_LAJE02000090.1"/>
</dbReference>
<gene>
    <name evidence="3" type="ORF">VW23_000860</name>
</gene>
<evidence type="ECO:0000313" key="3">
    <source>
        <dbReference type="EMBL" id="OEO32120.1"/>
    </source>
</evidence>
<dbReference type="SUPFAM" id="SSF81324">
    <property type="entry name" value="Voltage-gated potassium channels"/>
    <property type="match status" value="1"/>
</dbReference>
<organism evidence="3 4">
    <name type="scientific">Devosia insulae DS-56</name>
    <dbReference type="NCBI Taxonomy" id="1116389"/>
    <lineage>
        <taxon>Bacteria</taxon>
        <taxon>Pseudomonadati</taxon>
        <taxon>Pseudomonadota</taxon>
        <taxon>Alphaproteobacteria</taxon>
        <taxon>Hyphomicrobiales</taxon>
        <taxon>Devosiaceae</taxon>
        <taxon>Devosia</taxon>
    </lineage>
</organism>
<name>A0A1E5XU46_9HYPH</name>
<dbReference type="Proteomes" id="UP000095463">
    <property type="component" value="Unassembled WGS sequence"/>
</dbReference>
<sequence>MTDLILLQLGWLAVGLTAAVLIQIAGLSLISRLVARLSARPEGMAQTWQITIMGLVVYLLFVLHLVQIAVYAAIYVVTGAIDSVHTALYFSAATFTTIGGGVVQTEEPWQFFASLEGLSGIIMVGWSISFLVAVTNRLGMWTQKASRN</sequence>
<protein>
    <recommendedName>
        <fullName evidence="2">Potassium channel domain-containing protein</fullName>
    </recommendedName>
</protein>
<dbReference type="InterPro" id="IPR013099">
    <property type="entry name" value="K_chnl_dom"/>
</dbReference>
<feature type="domain" description="Potassium channel" evidence="2">
    <location>
        <begin position="65"/>
        <end position="134"/>
    </location>
</feature>
<feature type="transmembrane region" description="Helical" evidence="1">
    <location>
        <begin position="50"/>
        <end position="74"/>
    </location>
</feature>
<dbReference type="Pfam" id="PF07885">
    <property type="entry name" value="Ion_trans_2"/>
    <property type="match status" value="1"/>
</dbReference>
<keyword evidence="1" id="KW-0812">Transmembrane</keyword>
<reference evidence="3 4" key="1">
    <citation type="journal article" date="2015" name="Genome Announc.">
        <title>Genome Assemblies of Three Soil-Associated Devosia species: D. insulae, D. limi, and D. soli.</title>
        <authorList>
            <person name="Hassan Y.I."/>
            <person name="Lepp D."/>
            <person name="Zhou T."/>
        </authorList>
    </citation>
    <scope>NUCLEOTIDE SEQUENCE [LARGE SCALE GENOMIC DNA]</scope>
    <source>
        <strain evidence="3 4">DS-56</strain>
    </source>
</reference>